<dbReference type="SUPFAM" id="SSF55729">
    <property type="entry name" value="Acyl-CoA N-acyltransferases (Nat)"/>
    <property type="match status" value="1"/>
</dbReference>
<feature type="domain" description="N-acetyltransferase" evidence="1">
    <location>
        <begin position="6"/>
        <end position="157"/>
    </location>
</feature>
<evidence type="ECO:0000313" key="3">
    <source>
        <dbReference type="Proteomes" id="UP001597369"/>
    </source>
</evidence>
<keyword evidence="3" id="KW-1185">Reference proteome</keyword>
<accession>A0ABW4WWF1</accession>
<sequence>MPLSFQLIRNNKLNSLHVLQKLYETAFPEKERRKFNQLLKMLQVPEMSFHTISAEGHIVGLSVHWQLNGFLYLEHLTITPEQRGRGIGKEAVTWLLRQSEETVVLEVERPVDGLSLKRIQFYKSLGFVLYDQYDYYQPPYEPSAQPVPLYLMSKPTVATNEKLAEMATAIKQQVYERFYN</sequence>
<dbReference type="RefSeq" id="WP_262910525.1">
    <property type="nucleotide sequence ID" value="NZ_JAJJWI010000025.1"/>
</dbReference>
<dbReference type="Gene3D" id="3.40.630.30">
    <property type="match status" value="1"/>
</dbReference>
<keyword evidence="2" id="KW-0808">Transferase</keyword>
<dbReference type="InterPro" id="IPR016181">
    <property type="entry name" value="Acyl_CoA_acyltransferase"/>
</dbReference>
<protein>
    <submittedName>
        <fullName evidence="2">GNAT family N-acetyltransferase</fullName>
        <ecNumber evidence="2">2.3.-.-</ecNumber>
    </submittedName>
</protein>
<dbReference type="EMBL" id="JBHUHV010000020">
    <property type="protein sequence ID" value="MFD2066556.1"/>
    <property type="molecule type" value="Genomic_DNA"/>
</dbReference>
<dbReference type="PROSITE" id="PS51186">
    <property type="entry name" value="GNAT"/>
    <property type="match status" value="1"/>
</dbReference>
<name>A0ABW4WWF1_9BACT</name>
<proteinExistence type="predicted"/>
<dbReference type="Pfam" id="PF00583">
    <property type="entry name" value="Acetyltransf_1"/>
    <property type="match status" value="1"/>
</dbReference>
<dbReference type="InterPro" id="IPR000182">
    <property type="entry name" value="GNAT_dom"/>
</dbReference>
<organism evidence="2 3">
    <name type="scientific">Pontibacter silvestris</name>
    <dbReference type="NCBI Taxonomy" id="2305183"/>
    <lineage>
        <taxon>Bacteria</taxon>
        <taxon>Pseudomonadati</taxon>
        <taxon>Bacteroidota</taxon>
        <taxon>Cytophagia</taxon>
        <taxon>Cytophagales</taxon>
        <taxon>Hymenobacteraceae</taxon>
        <taxon>Pontibacter</taxon>
    </lineage>
</organism>
<evidence type="ECO:0000313" key="2">
    <source>
        <dbReference type="EMBL" id="MFD2066556.1"/>
    </source>
</evidence>
<dbReference type="CDD" id="cd04301">
    <property type="entry name" value="NAT_SF"/>
    <property type="match status" value="1"/>
</dbReference>
<dbReference type="EC" id="2.3.-.-" evidence="2"/>
<reference evidence="3" key="1">
    <citation type="journal article" date="2019" name="Int. J. Syst. Evol. Microbiol.">
        <title>The Global Catalogue of Microorganisms (GCM) 10K type strain sequencing project: providing services to taxonomists for standard genome sequencing and annotation.</title>
        <authorList>
            <consortium name="The Broad Institute Genomics Platform"/>
            <consortium name="The Broad Institute Genome Sequencing Center for Infectious Disease"/>
            <person name="Wu L."/>
            <person name="Ma J."/>
        </authorList>
    </citation>
    <scope>NUCLEOTIDE SEQUENCE [LARGE SCALE GENOMIC DNA]</scope>
    <source>
        <strain evidence="3">JCM 16545</strain>
    </source>
</reference>
<gene>
    <name evidence="2" type="ORF">ACFSKU_06635</name>
</gene>
<dbReference type="Proteomes" id="UP001597369">
    <property type="component" value="Unassembled WGS sequence"/>
</dbReference>
<evidence type="ECO:0000259" key="1">
    <source>
        <dbReference type="PROSITE" id="PS51186"/>
    </source>
</evidence>
<comment type="caution">
    <text evidence="2">The sequence shown here is derived from an EMBL/GenBank/DDBJ whole genome shotgun (WGS) entry which is preliminary data.</text>
</comment>
<keyword evidence="2" id="KW-0012">Acyltransferase</keyword>
<dbReference type="GO" id="GO:0016746">
    <property type="term" value="F:acyltransferase activity"/>
    <property type="evidence" value="ECO:0007669"/>
    <property type="project" value="UniProtKB-KW"/>
</dbReference>